<protein>
    <recommendedName>
        <fullName evidence="1">Reverse transcriptase/retrotransposon-derived protein RNase H-like domain-containing protein</fullName>
    </recommendedName>
</protein>
<organism evidence="2 3">
    <name type="scientific">Dryococelus australis</name>
    <dbReference type="NCBI Taxonomy" id="614101"/>
    <lineage>
        <taxon>Eukaryota</taxon>
        <taxon>Metazoa</taxon>
        <taxon>Ecdysozoa</taxon>
        <taxon>Arthropoda</taxon>
        <taxon>Hexapoda</taxon>
        <taxon>Insecta</taxon>
        <taxon>Pterygota</taxon>
        <taxon>Neoptera</taxon>
        <taxon>Polyneoptera</taxon>
        <taxon>Phasmatodea</taxon>
        <taxon>Verophasmatodea</taxon>
        <taxon>Anareolatae</taxon>
        <taxon>Phasmatidae</taxon>
        <taxon>Eurycanthinae</taxon>
        <taxon>Dryococelus</taxon>
    </lineage>
</organism>
<dbReference type="PANTHER" id="PTHR37984">
    <property type="entry name" value="PROTEIN CBG26694"/>
    <property type="match status" value="1"/>
</dbReference>
<proteinExistence type="predicted"/>
<dbReference type="Proteomes" id="UP001159363">
    <property type="component" value="Chromosome 1"/>
</dbReference>
<feature type="non-terminal residue" evidence="2">
    <location>
        <position position="139"/>
    </location>
</feature>
<evidence type="ECO:0000313" key="2">
    <source>
        <dbReference type="EMBL" id="KAJ8894850.1"/>
    </source>
</evidence>
<dbReference type="InterPro" id="IPR041577">
    <property type="entry name" value="RT_RNaseH_2"/>
</dbReference>
<gene>
    <name evidence="2" type="ORF">PR048_000157</name>
</gene>
<evidence type="ECO:0000259" key="1">
    <source>
        <dbReference type="Pfam" id="PF17919"/>
    </source>
</evidence>
<dbReference type="Pfam" id="PF17919">
    <property type="entry name" value="RT_RNaseH_2"/>
    <property type="match status" value="1"/>
</dbReference>
<keyword evidence="3" id="KW-1185">Reference proteome</keyword>
<feature type="domain" description="Reverse transcriptase/retrotransposon-derived protein RNase H-like" evidence="1">
    <location>
        <begin position="2"/>
        <end position="76"/>
    </location>
</feature>
<reference evidence="2 3" key="1">
    <citation type="submission" date="2023-02" db="EMBL/GenBank/DDBJ databases">
        <title>LHISI_Scaffold_Assembly.</title>
        <authorList>
            <person name="Stuart O.P."/>
            <person name="Cleave R."/>
            <person name="Magrath M.J.L."/>
            <person name="Mikheyev A.S."/>
        </authorList>
    </citation>
    <scope>NUCLEOTIDE SEQUENCE [LARGE SCALE GENOMIC DNA]</scope>
    <source>
        <strain evidence="2">Daus_M_001</strain>
        <tissue evidence="2">Leg muscle</tissue>
    </source>
</reference>
<evidence type="ECO:0000313" key="3">
    <source>
        <dbReference type="Proteomes" id="UP001159363"/>
    </source>
</evidence>
<dbReference type="InterPro" id="IPR043502">
    <property type="entry name" value="DNA/RNA_pol_sf"/>
</dbReference>
<accession>A0ABQ9IF47</accession>
<sequence length="139" mass="15681">MLLDHNVLVHFDPKLPLLLSCDASSYGVGAVKSHIIDNKERPVLFAPSTLTSSEQNYSQLEACQLWAKVWQMKNTHPGSVIEKLRSCFIVLDCLCKLFQIIASPPPPPKKKICFRGVHNILCIQWHLGIKLTSLPSMFR</sequence>
<dbReference type="PANTHER" id="PTHR37984:SF13">
    <property type="entry name" value="RIBONUCLEASE H"/>
    <property type="match status" value="1"/>
</dbReference>
<dbReference type="InterPro" id="IPR050951">
    <property type="entry name" value="Retrovirus_Pol_polyprotein"/>
</dbReference>
<comment type="caution">
    <text evidence="2">The sequence shown here is derived from an EMBL/GenBank/DDBJ whole genome shotgun (WGS) entry which is preliminary data.</text>
</comment>
<name>A0ABQ9IF47_9NEOP</name>
<dbReference type="SUPFAM" id="SSF56672">
    <property type="entry name" value="DNA/RNA polymerases"/>
    <property type="match status" value="1"/>
</dbReference>
<dbReference type="EMBL" id="JARBHB010000001">
    <property type="protein sequence ID" value="KAJ8894850.1"/>
    <property type="molecule type" value="Genomic_DNA"/>
</dbReference>